<name>A0A4Q0MNJ4_9HYPH</name>
<keyword evidence="2" id="KW-1185">Reference proteome</keyword>
<evidence type="ECO:0000313" key="2">
    <source>
        <dbReference type="Proteomes" id="UP000289708"/>
    </source>
</evidence>
<dbReference type="AlphaFoldDB" id="A0A4Q0MNJ4"/>
<dbReference type="InterPro" id="IPR006944">
    <property type="entry name" value="Phage/GTA_portal"/>
</dbReference>
<reference evidence="1 2" key="1">
    <citation type="submission" date="2018-12" db="EMBL/GenBank/DDBJ databases">
        <title>bacterium Hansschlegelia zhihuaiae S113.</title>
        <authorList>
            <person name="He J."/>
        </authorList>
    </citation>
    <scope>NUCLEOTIDE SEQUENCE [LARGE SCALE GENOMIC DNA]</scope>
    <source>
        <strain evidence="1 2">S 113</strain>
    </source>
</reference>
<comment type="caution">
    <text evidence="1">The sequence shown here is derived from an EMBL/GenBank/DDBJ whole genome shotgun (WGS) entry which is preliminary data.</text>
</comment>
<dbReference type="Pfam" id="PF04860">
    <property type="entry name" value="Phage_portal"/>
    <property type="match status" value="1"/>
</dbReference>
<accession>A0A4Q0MNJ4</accession>
<gene>
    <name evidence="1" type="ORF">EK403_00970</name>
</gene>
<proteinExistence type="predicted"/>
<dbReference type="EMBL" id="RYFI01000001">
    <property type="protein sequence ID" value="RXF75461.1"/>
    <property type="molecule type" value="Genomic_DNA"/>
</dbReference>
<dbReference type="InterPro" id="IPR006427">
    <property type="entry name" value="Portal_HK97"/>
</dbReference>
<dbReference type="RefSeq" id="WP_128775639.1">
    <property type="nucleotide sequence ID" value="NZ_RYFI01000001.1"/>
</dbReference>
<dbReference type="Proteomes" id="UP000289708">
    <property type="component" value="Unassembled WGS sequence"/>
</dbReference>
<dbReference type="OrthoDB" id="9134461at2"/>
<dbReference type="NCBIfam" id="TIGR01537">
    <property type="entry name" value="portal_HK97"/>
    <property type="match status" value="1"/>
</dbReference>
<evidence type="ECO:0000313" key="1">
    <source>
        <dbReference type="EMBL" id="RXF75461.1"/>
    </source>
</evidence>
<protein>
    <submittedName>
        <fullName evidence="1">Phage portal protein</fullName>
    </submittedName>
</protein>
<sequence length="387" mass="41656">MRLDLGRLLGWRPSRKSAPLGAVVALHACGRPVWTSRDPATLAREGYQRNPVVHRAVRMVAEAAGGVPLTLAEGERELDRHPLADLLARPNARQGQAGLVETLVSHLLVAGDAYVEAVSLDGAPRELHALRPDRMRLEAGPDGWPEAYLYRVGAEAVRYDQRAEPIPPILHLSLFNPLDDHFGLSPLEPAAAAVDLHNAASAWNKALLDNAARPSGALVYKGPEGGGLSDDQVERLKEELEAQFSGAANAGRPLLLDGGLDWRPMSLTPQEMDFLSAKNSAAREIALAFGVPPMLLGIPGDATYANYAQANVALWRQTVIPLLSRIAQSVATWLSPAYGAELTLKPDLDAVEALAEERESLWRRVSAAEFLTDDEKRAAVGYGARGG</sequence>
<organism evidence="1 2">
    <name type="scientific">Hansschlegelia zhihuaiae</name>
    <dbReference type="NCBI Taxonomy" id="405005"/>
    <lineage>
        <taxon>Bacteria</taxon>
        <taxon>Pseudomonadati</taxon>
        <taxon>Pseudomonadota</taxon>
        <taxon>Alphaproteobacteria</taxon>
        <taxon>Hyphomicrobiales</taxon>
        <taxon>Methylopilaceae</taxon>
        <taxon>Hansschlegelia</taxon>
    </lineage>
</organism>